<gene>
    <name evidence="2" type="ORF">AQJ64_07030</name>
</gene>
<dbReference type="Proteomes" id="UP000052982">
    <property type="component" value="Unassembled WGS sequence"/>
</dbReference>
<proteinExistence type="predicted"/>
<organism evidence="2 3">
    <name type="scientific">Streptomyces griseoruber</name>
    <dbReference type="NCBI Taxonomy" id="1943"/>
    <lineage>
        <taxon>Bacteria</taxon>
        <taxon>Bacillati</taxon>
        <taxon>Actinomycetota</taxon>
        <taxon>Actinomycetes</taxon>
        <taxon>Kitasatosporales</taxon>
        <taxon>Streptomycetaceae</taxon>
        <taxon>Streptomyces</taxon>
    </lineage>
</organism>
<name>A0A101T7E4_9ACTN</name>
<evidence type="ECO:0000313" key="3">
    <source>
        <dbReference type="Proteomes" id="UP000052982"/>
    </source>
</evidence>
<dbReference type="AlphaFoldDB" id="A0A101T7E4"/>
<keyword evidence="1" id="KW-0732">Signal</keyword>
<dbReference type="RefSeq" id="WP_055634026.1">
    <property type="nucleotide sequence ID" value="NZ_JBIRRP010000002.1"/>
</dbReference>
<comment type="caution">
    <text evidence="2">The sequence shown here is derived from an EMBL/GenBank/DDBJ whole genome shotgun (WGS) entry which is preliminary data.</text>
</comment>
<reference evidence="2 3" key="1">
    <citation type="submission" date="2015-10" db="EMBL/GenBank/DDBJ databases">
        <title>Draft genome sequence of Streptomyces griseoruber DSM 40281, type strain for the species Streptomyces griseoruber.</title>
        <authorList>
            <person name="Ruckert C."/>
            <person name="Winkler A."/>
            <person name="Kalinowski J."/>
            <person name="Kampfer P."/>
            <person name="Glaeser S."/>
        </authorList>
    </citation>
    <scope>NUCLEOTIDE SEQUENCE [LARGE SCALE GENOMIC DNA]</scope>
    <source>
        <strain evidence="2 3">DSM 40281</strain>
    </source>
</reference>
<accession>A0A101T7E4</accession>
<evidence type="ECO:0000313" key="2">
    <source>
        <dbReference type="EMBL" id="KUN87034.1"/>
    </source>
</evidence>
<feature type="signal peptide" evidence="1">
    <location>
        <begin position="1"/>
        <end position="22"/>
    </location>
</feature>
<protein>
    <submittedName>
        <fullName evidence="2">Uncharacterized protein</fullName>
    </submittedName>
</protein>
<sequence>MAALGATTIVTLVAGPTVLAFADDSDPVDATFDADFTEQETDSPAISHSIFTNTPDHTTGIVRDAAAATMPGGSWPDHSASGYGSTVRWGGHFRGVVEDMNRGTRIEALVHLMEPGGDPDRERGVYGRADWYGNTQSCYPTSMSSASCSTAWYHTDNSETGRENANTTWQYWYQWDEVHPSYNSGRGAFKGCIDVKWHKDKCTATIIRGSHYN</sequence>
<feature type="chain" id="PRO_5007107011" evidence="1">
    <location>
        <begin position="23"/>
        <end position="213"/>
    </location>
</feature>
<keyword evidence="3" id="KW-1185">Reference proteome</keyword>
<dbReference type="EMBL" id="LMWW01000008">
    <property type="protein sequence ID" value="KUN87034.1"/>
    <property type="molecule type" value="Genomic_DNA"/>
</dbReference>
<evidence type="ECO:0000256" key="1">
    <source>
        <dbReference type="SAM" id="SignalP"/>
    </source>
</evidence>